<feature type="domain" description="DUF7136" evidence="1">
    <location>
        <begin position="2"/>
        <end position="69"/>
    </location>
</feature>
<proteinExistence type="predicted"/>
<reference evidence="2 3" key="1">
    <citation type="journal article" date="2019" name="PLoS ONE">
        <title>Comparative genome analysis indicates high evolutionary potential of pathogenicity genes in Colletotrichum tanaceti.</title>
        <authorList>
            <person name="Lelwala R.V."/>
            <person name="Korhonen P.K."/>
            <person name="Young N.D."/>
            <person name="Scott J.B."/>
            <person name="Ades P.A."/>
            <person name="Gasser R.B."/>
            <person name="Taylor P.W.J."/>
        </authorList>
    </citation>
    <scope>NUCLEOTIDE SEQUENCE [LARGE SCALE GENOMIC DNA]</scope>
    <source>
        <strain evidence="2">BRIP57314</strain>
    </source>
</reference>
<evidence type="ECO:0000313" key="3">
    <source>
        <dbReference type="Proteomes" id="UP000310108"/>
    </source>
</evidence>
<sequence length="74" mass="8581">MLDISLIFPHQNKTYTLMQRFPVIFTLQNAKLAKHLKPIVNLNVLNRSMTMVEIINERTVKINKATLKSMEAVK</sequence>
<comment type="caution">
    <text evidence="2">The sequence shown here is derived from an EMBL/GenBank/DDBJ whole genome shotgun (WGS) entry which is preliminary data.</text>
</comment>
<evidence type="ECO:0000259" key="1">
    <source>
        <dbReference type="Pfam" id="PF23584"/>
    </source>
</evidence>
<keyword evidence="3" id="KW-1185">Reference proteome</keyword>
<protein>
    <recommendedName>
        <fullName evidence="1">DUF7136 domain-containing protein</fullName>
    </recommendedName>
</protein>
<evidence type="ECO:0000313" key="2">
    <source>
        <dbReference type="EMBL" id="TKW48260.1"/>
    </source>
</evidence>
<dbReference type="InterPro" id="IPR055560">
    <property type="entry name" value="DUF7136"/>
</dbReference>
<name>A0A4U6WYQ4_9PEZI</name>
<dbReference type="Proteomes" id="UP000310108">
    <property type="component" value="Unassembled WGS sequence"/>
</dbReference>
<accession>A0A4U6WYQ4</accession>
<dbReference type="AlphaFoldDB" id="A0A4U6WYQ4"/>
<dbReference type="EMBL" id="PJEX01001310">
    <property type="protein sequence ID" value="TKW48260.1"/>
    <property type="molecule type" value="Genomic_DNA"/>
</dbReference>
<gene>
    <name evidence="2" type="ORF">CTA1_12966</name>
</gene>
<organism evidence="2 3">
    <name type="scientific">Colletotrichum tanaceti</name>
    <dbReference type="NCBI Taxonomy" id="1306861"/>
    <lineage>
        <taxon>Eukaryota</taxon>
        <taxon>Fungi</taxon>
        <taxon>Dikarya</taxon>
        <taxon>Ascomycota</taxon>
        <taxon>Pezizomycotina</taxon>
        <taxon>Sordariomycetes</taxon>
        <taxon>Hypocreomycetidae</taxon>
        <taxon>Glomerellales</taxon>
        <taxon>Glomerellaceae</taxon>
        <taxon>Colletotrichum</taxon>
        <taxon>Colletotrichum destructivum species complex</taxon>
    </lineage>
</organism>
<dbReference type="Pfam" id="PF23584">
    <property type="entry name" value="DUF7136"/>
    <property type="match status" value="1"/>
</dbReference>